<evidence type="ECO:0000313" key="1">
    <source>
        <dbReference type="EMBL" id="VDO99301.1"/>
    </source>
</evidence>
<dbReference type="AlphaFoldDB" id="A0A183M853"/>
<name>A0A183M853_9TREM</name>
<accession>A0A183M853</accession>
<gene>
    <name evidence="1" type="ORF">SMRZ_LOCUS12229</name>
</gene>
<reference evidence="1 2" key="1">
    <citation type="submission" date="2018-11" db="EMBL/GenBank/DDBJ databases">
        <authorList>
            <consortium name="Pathogen Informatics"/>
        </authorList>
    </citation>
    <scope>NUCLEOTIDE SEQUENCE [LARGE SCALE GENOMIC DNA]</scope>
    <source>
        <strain evidence="1 2">Zambia</strain>
    </source>
</reference>
<organism evidence="1 2">
    <name type="scientific">Schistosoma margrebowiei</name>
    <dbReference type="NCBI Taxonomy" id="48269"/>
    <lineage>
        <taxon>Eukaryota</taxon>
        <taxon>Metazoa</taxon>
        <taxon>Spiralia</taxon>
        <taxon>Lophotrochozoa</taxon>
        <taxon>Platyhelminthes</taxon>
        <taxon>Trematoda</taxon>
        <taxon>Digenea</taxon>
        <taxon>Strigeidida</taxon>
        <taxon>Schistosomatoidea</taxon>
        <taxon>Schistosomatidae</taxon>
        <taxon>Schistosoma</taxon>
    </lineage>
</organism>
<dbReference type="Proteomes" id="UP000277204">
    <property type="component" value="Unassembled WGS sequence"/>
</dbReference>
<dbReference type="EMBL" id="UZAI01007508">
    <property type="protein sequence ID" value="VDO99301.1"/>
    <property type="molecule type" value="Genomic_DNA"/>
</dbReference>
<keyword evidence="2" id="KW-1185">Reference proteome</keyword>
<protein>
    <submittedName>
        <fullName evidence="1">Uncharacterized protein</fullName>
    </submittedName>
</protein>
<sequence>MITITDNSSNSGIFSALYANDDQSNSPIYTKYLMNLQNNNNNSNRDVTSPSIYSKTNSNIQSISWINVIGNDLPWKYTPPSRNSFSNGIRRSSSFFHNAYQHQNYHTVYSSGDEHTTINDILSGNTTKTSLQESSRIDSVLSTELIDLCNNNSRGSSSSSKNNIVKNDPLAKLNSTSVTVKQTIPNSMYNSSFNYNKFDYIEKYELNHLPYLTTDPYLEPVSLKRRRHQEKQPGNLSNTKKINLIDHYDDMDLDTAVNENGD</sequence>
<proteinExistence type="predicted"/>
<evidence type="ECO:0000313" key="2">
    <source>
        <dbReference type="Proteomes" id="UP000277204"/>
    </source>
</evidence>